<feature type="repeat" description="TPR" evidence="4">
    <location>
        <begin position="282"/>
        <end position="315"/>
    </location>
</feature>
<evidence type="ECO:0000256" key="2">
    <source>
        <dbReference type="ARBA" id="ARBA00022737"/>
    </source>
</evidence>
<dbReference type="InterPro" id="IPR001623">
    <property type="entry name" value="DnaJ_domain"/>
</dbReference>
<dbReference type="RefSeq" id="WP_073005834.1">
    <property type="nucleotide sequence ID" value="NZ_FQZO01000002.1"/>
</dbReference>
<evidence type="ECO:0000313" key="6">
    <source>
        <dbReference type="EMBL" id="SHI95779.1"/>
    </source>
</evidence>
<feature type="domain" description="J" evidence="5">
    <location>
        <begin position="2"/>
        <end position="70"/>
    </location>
</feature>
<proteinExistence type="predicted"/>
<keyword evidence="2" id="KW-0677">Repeat</keyword>
<dbReference type="GO" id="GO:0006260">
    <property type="term" value="P:DNA replication"/>
    <property type="evidence" value="ECO:0007669"/>
    <property type="project" value="UniProtKB-KW"/>
</dbReference>
<dbReference type="InterPro" id="IPR019734">
    <property type="entry name" value="TPR_rpt"/>
</dbReference>
<dbReference type="SUPFAM" id="SSF46565">
    <property type="entry name" value="Chaperone J-domain"/>
    <property type="match status" value="1"/>
</dbReference>
<evidence type="ECO:0000313" key="7">
    <source>
        <dbReference type="Proteomes" id="UP000184080"/>
    </source>
</evidence>
<name>A0A1M6FDR8_9CLOT</name>
<dbReference type="Gene3D" id="1.25.40.10">
    <property type="entry name" value="Tetratricopeptide repeat domain"/>
    <property type="match status" value="5"/>
</dbReference>
<evidence type="ECO:0000259" key="5">
    <source>
        <dbReference type="PROSITE" id="PS50076"/>
    </source>
</evidence>
<feature type="repeat" description="TPR" evidence="4">
    <location>
        <begin position="248"/>
        <end position="281"/>
    </location>
</feature>
<dbReference type="PROSITE" id="PS50293">
    <property type="entry name" value="TPR_REGION"/>
    <property type="match status" value="1"/>
</dbReference>
<keyword evidence="3 4" id="KW-0802">TPR repeat</keyword>
<keyword evidence="7" id="KW-1185">Reference proteome</keyword>
<dbReference type="PROSITE" id="PS50076">
    <property type="entry name" value="DNAJ_2"/>
    <property type="match status" value="1"/>
</dbReference>
<evidence type="ECO:0000256" key="3">
    <source>
        <dbReference type="ARBA" id="ARBA00022803"/>
    </source>
</evidence>
<dbReference type="PROSITE" id="PS50005">
    <property type="entry name" value="TPR"/>
    <property type="match status" value="6"/>
</dbReference>
<feature type="repeat" description="TPR" evidence="4">
    <location>
        <begin position="719"/>
        <end position="752"/>
    </location>
</feature>
<dbReference type="Pfam" id="PF13181">
    <property type="entry name" value="TPR_8"/>
    <property type="match status" value="4"/>
</dbReference>
<dbReference type="OrthoDB" id="9816462at2"/>
<dbReference type="SMART" id="SM00028">
    <property type="entry name" value="TPR"/>
    <property type="match status" value="14"/>
</dbReference>
<dbReference type="InterPro" id="IPR051685">
    <property type="entry name" value="Ycf3/AcsC/BcsC/TPR_MFPF"/>
</dbReference>
<feature type="repeat" description="TPR" evidence="4">
    <location>
        <begin position="685"/>
        <end position="718"/>
    </location>
</feature>
<protein>
    <submittedName>
        <fullName evidence="6">Tfp pilus assembly protein PilF</fullName>
    </submittedName>
</protein>
<dbReference type="Pfam" id="PF00515">
    <property type="entry name" value="TPR_1"/>
    <property type="match status" value="1"/>
</dbReference>
<accession>A0A1M6FDR8</accession>
<dbReference type="PANTHER" id="PTHR44943">
    <property type="entry name" value="CELLULOSE SYNTHASE OPERON PROTEIN C"/>
    <property type="match status" value="1"/>
</dbReference>
<dbReference type="Proteomes" id="UP000184080">
    <property type="component" value="Unassembled WGS sequence"/>
</dbReference>
<feature type="repeat" description="TPR" evidence="4">
    <location>
        <begin position="651"/>
        <end position="684"/>
    </location>
</feature>
<dbReference type="Gene3D" id="1.10.287.110">
    <property type="entry name" value="DnaJ domain"/>
    <property type="match status" value="1"/>
</dbReference>
<dbReference type="SUPFAM" id="SSF48452">
    <property type="entry name" value="TPR-like"/>
    <property type="match status" value="5"/>
</dbReference>
<dbReference type="SMART" id="SM00271">
    <property type="entry name" value="DnaJ"/>
    <property type="match status" value="1"/>
</dbReference>
<organism evidence="6 7">
    <name type="scientific">Clostridium amylolyticum</name>
    <dbReference type="NCBI Taxonomy" id="1121298"/>
    <lineage>
        <taxon>Bacteria</taxon>
        <taxon>Bacillati</taxon>
        <taxon>Bacillota</taxon>
        <taxon>Clostridia</taxon>
        <taxon>Eubacteriales</taxon>
        <taxon>Clostridiaceae</taxon>
        <taxon>Clostridium</taxon>
    </lineage>
</organism>
<evidence type="ECO:0000256" key="1">
    <source>
        <dbReference type="ARBA" id="ARBA00022705"/>
    </source>
</evidence>
<gene>
    <name evidence="6" type="ORF">SAMN05444401_1903</name>
</gene>
<dbReference type="Pfam" id="PF13432">
    <property type="entry name" value="TPR_16"/>
    <property type="match status" value="1"/>
</dbReference>
<dbReference type="CDD" id="cd06257">
    <property type="entry name" value="DnaJ"/>
    <property type="match status" value="1"/>
</dbReference>
<dbReference type="PANTHER" id="PTHR44943:SF4">
    <property type="entry name" value="TPR REPEAT-CONTAINING PROTEIN MJ0798"/>
    <property type="match status" value="1"/>
</dbReference>
<dbReference type="AlphaFoldDB" id="A0A1M6FDR8"/>
<dbReference type="InterPro" id="IPR011990">
    <property type="entry name" value="TPR-like_helical_dom_sf"/>
</dbReference>
<dbReference type="InterPro" id="IPR036869">
    <property type="entry name" value="J_dom_sf"/>
</dbReference>
<dbReference type="EMBL" id="FQZO01000002">
    <property type="protein sequence ID" value="SHI95779.1"/>
    <property type="molecule type" value="Genomic_DNA"/>
</dbReference>
<evidence type="ECO:0000256" key="4">
    <source>
        <dbReference type="PROSITE-ProRule" id="PRU00339"/>
    </source>
</evidence>
<dbReference type="STRING" id="1121298.SAMN05444401_1903"/>
<sequence>MNCFEILGISPTKDVKAIRRAYSKLLTKFSPENDPEGFQRLRAAYEEALLKANEEEEQTIKKLSPIDEFMESFEGIYKDYEKRVSFSYWKELLEQDICYNIDDSKEVSDRILTFIMDNYNFPSEVWRLFNEYFSWSTKKDKLYESFPKGFIDFVIYKITTTSTFDYEFLKQCKDNEQDLFIKEFRRLNTAVDDLDFYTASAAMKEAKAICPDHPDLKLLIGRYYMINGNLEEAESLFTNLINTRREAIDAYYYRGELYSRVGKLKDSYDDYKVVLSIDPVYVGALYSIGRCCISLNKYQEAIEYLEKLKAMYPYNQDTRVFLASAYNFYKDNLIEAMAKDSYDNNVKYKLAEAYFKTDKLEESYNLLKDLMEGTEITKDMHYLYCQVLMLQKDYQLAYNSVCKGLETFKDDYKLNLLKADILDDLDREEEALIQYDKTIAINEDMHIAYNNKAYVLNKLERYNEGLECANKSISLDKSDAHGFKNKAASLLGLSLYEDCLDACEEAVKRYQYFIEAYVIKMQAFIDIDLYDEALNVFNRTRDLGLIDSKLYYEKARALMYLDKNDEAIENCNLAIEMDESNVEFYYTKGCSYYDKEDYSEAIECFDITLSKDPHYGGAYFYKAHSLINLSKENEALEVIDSAINLKVQLPDRFYSLKASILENFKRYEEAINEYKNAINCEPNDANHYYSAGYALSEIEQYDEALKYYEKSLELDPNQSRVYVNVSYCLYNLQRFHECIEYCDKAIDMEPDYIVPHQNKGWALYRLYHIEEAEVECNYALKIDGNNLDVLLLKLRILMYKELYQEALVICDRMLELSSEDSNVKNIKSEVLSKINPKKSLFKSLFK</sequence>
<reference evidence="6 7" key="1">
    <citation type="submission" date="2016-11" db="EMBL/GenBank/DDBJ databases">
        <authorList>
            <person name="Jaros S."/>
            <person name="Januszkiewicz K."/>
            <person name="Wedrychowicz H."/>
        </authorList>
    </citation>
    <scope>NUCLEOTIDE SEQUENCE [LARGE SCALE GENOMIC DNA]</scope>
    <source>
        <strain evidence="6 7">DSM 21864</strain>
    </source>
</reference>
<keyword evidence="1" id="KW-0235">DNA replication</keyword>
<feature type="repeat" description="TPR" evidence="4">
    <location>
        <begin position="582"/>
        <end position="615"/>
    </location>
</feature>
<dbReference type="Pfam" id="PF12895">
    <property type="entry name" value="ANAPC3"/>
    <property type="match status" value="1"/>
</dbReference>